<dbReference type="SUPFAM" id="SSF55785">
    <property type="entry name" value="PYP-like sensor domain (PAS domain)"/>
    <property type="match status" value="2"/>
</dbReference>
<protein>
    <recommendedName>
        <fullName evidence="2">cyclic-guanylate-specific phosphodiesterase</fullName>
        <ecNumber evidence="2">3.1.4.52</ecNumber>
    </recommendedName>
</protein>
<sequence length="1070" mass="122630">MQSLARPFSILLALTVVLLIALFFQTRSISTLEHTQRLDSFLQLRELDAQLDEQTLLISTGVQNQYDTQVQYRRALDRLLENLLDDQSRFHQGLDSESLALLRQYQQAQQDKATFTEEIKHYAALIRNALLYMPQLVQELRQEEHPQRDDSARVMSQLFRYHLFPDQRALEQLYETVAEFQNTLEDEHPALLAFAHQASSNLRHLDSLHRYRDGFNQIDTRSLLRSLETSYQRHYHKRSRHAEAFTLTLLLLSSLLMLLLGGMFQRLHQLNHRSEQARTRLQDAVNSLSEAFALFDRHGQLVLYNKRWLEFYPWLKDAETLDWSHQQALNEAAGITTSVSIQTPLDTTQNYLEHTPDGRWYQASNNPTAEGGIASVRTNITETQQTHLRLRQLGRALEQSPSAVMITDTQGIIEYINPKLSEMTGYDSKELLGQNNSILKSGEMPAGLFAEMWQQLRDGQTWSGQLLNRKKDGSLFWDSTSISPLRDDSGVISHFIAVKEDITERLRAEEQLRMVAAVFETSNEAIMIADQQGRIKVVNAAFERITGYAAHEVQGHNPSLLSSGRHDRIFYEQMWDSLIRQGNWSGEIWNRRKDGSVYPEWLSISALHDEEGQITEFVSVFSDITSRKEAEAHIRHQAYYDALTQLPNRSLLLDRLAVAIHTAERDQQTLSVLFIDLDRFKYVNDTLGHEYGDELLVQVARRLGNCVRESDTVARFGGDEFVILLHNIHSDRDAALVAEKIIRRLSDPFTLAGREIVIGASIGLAMFPGESDDPDTLLRNADLAMYRAKQTGRNRFQFFTNSLQEHANNLMEMEQDLRLALEQNQLEIYYQPLVRAQSGRVTGVEALLRWHHPTQGMIPPDQFIPLAEDTGLIGPIGQWILETACRQVSQWHQQGLKFYLSVNISGRQRDLGLDAELLSSILERTELAAGQLVLEITEGMLLDNSDETIAWLQSFCDLGIHLAIDDFGTGYSSLSYLKRFPIDTLKIDREFIRELTLDNEDALLVEAIISMARSLKLRLIAEGVETAEQRSALFRLGCEYLQGYHFSRPLPADQLVNWIQAYQPERLTLR</sequence>
<dbReference type="SMART" id="SM00086">
    <property type="entry name" value="PAC"/>
    <property type="match status" value="2"/>
</dbReference>
<dbReference type="STRING" id="267850.ADINL_0188"/>
<gene>
    <name evidence="10" type="ORF">ADINL_0188</name>
</gene>
<evidence type="ECO:0000259" key="9">
    <source>
        <dbReference type="PROSITE" id="PS50887"/>
    </source>
</evidence>
<dbReference type="Pfam" id="PF13426">
    <property type="entry name" value="PAS_9"/>
    <property type="match status" value="2"/>
</dbReference>
<feature type="transmembrane region" description="Helical" evidence="5">
    <location>
        <begin position="244"/>
        <end position="264"/>
    </location>
</feature>
<evidence type="ECO:0000313" key="11">
    <source>
        <dbReference type="Proteomes" id="UP000027318"/>
    </source>
</evidence>
<dbReference type="CDD" id="cd01949">
    <property type="entry name" value="GGDEF"/>
    <property type="match status" value="1"/>
</dbReference>
<reference evidence="10 11" key="1">
    <citation type="journal article" date="2005" name="Int. J. Syst. Evol. Microbiol.">
        <title>Nitrincola lacisaponensis gen. nov., sp. nov., a novel alkaliphilic bacterium isolated from an alkaline, saline lake.</title>
        <authorList>
            <person name="Dimitriu P.A."/>
            <person name="Shukla S.K."/>
            <person name="Conradt J."/>
            <person name="Marquez M.C."/>
            <person name="Ventosa A."/>
            <person name="Maglia A."/>
            <person name="Peyton B.M."/>
            <person name="Pinkart H.C."/>
            <person name="Mormile M.R."/>
        </authorList>
    </citation>
    <scope>NUCLEOTIDE SEQUENCE [LARGE SCALE GENOMIC DNA]</scope>
    <source>
        <strain evidence="10 11">4CA</strain>
    </source>
</reference>
<evidence type="ECO:0000256" key="5">
    <source>
        <dbReference type="SAM" id="Phobius"/>
    </source>
</evidence>
<accession>A0A063YAG1</accession>
<keyword evidence="5" id="KW-0812">Transmembrane</keyword>
<evidence type="ECO:0000259" key="8">
    <source>
        <dbReference type="PROSITE" id="PS50883"/>
    </source>
</evidence>
<organism evidence="10 11">
    <name type="scientific">Nitrincola lacisaponensis</name>
    <dbReference type="NCBI Taxonomy" id="267850"/>
    <lineage>
        <taxon>Bacteria</taxon>
        <taxon>Pseudomonadati</taxon>
        <taxon>Pseudomonadota</taxon>
        <taxon>Gammaproteobacteria</taxon>
        <taxon>Oceanospirillales</taxon>
        <taxon>Oceanospirillaceae</taxon>
        <taxon>Nitrincola</taxon>
    </lineage>
</organism>
<feature type="transmembrane region" description="Helical" evidence="5">
    <location>
        <begin position="6"/>
        <end position="24"/>
    </location>
</feature>
<dbReference type="InterPro" id="IPR043128">
    <property type="entry name" value="Rev_trsase/Diguanyl_cyclase"/>
</dbReference>
<dbReference type="CDD" id="cd00130">
    <property type="entry name" value="PAS"/>
    <property type="match status" value="2"/>
</dbReference>
<dbReference type="SMART" id="SM00091">
    <property type="entry name" value="PAS"/>
    <property type="match status" value="3"/>
</dbReference>
<dbReference type="InterPro" id="IPR035919">
    <property type="entry name" value="EAL_sf"/>
</dbReference>
<dbReference type="EC" id="3.1.4.52" evidence="2"/>
<dbReference type="PROSITE" id="PS50887">
    <property type="entry name" value="GGDEF"/>
    <property type="match status" value="1"/>
</dbReference>
<dbReference type="PROSITE" id="PS50883">
    <property type="entry name" value="EAL"/>
    <property type="match status" value="1"/>
</dbReference>
<keyword evidence="3" id="KW-0973">c-di-GMP</keyword>
<keyword evidence="11" id="KW-1185">Reference proteome</keyword>
<evidence type="ECO:0000256" key="1">
    <source>
        <dbReference type="ARBA" id="ARBA00001946"/>
    </source>
</evidence>
<dbReference type="Gene3D" id="3.20.20.450">
    <property type="entry name" value="EAL domain"/>
    <property type="match status" value="1"/>
</dbReference>
<evidence type="ECO:0000259" key="6">
    <source>
        <dbReference type="PROSITE" id="PS50112"/>
    </source>
</evidence>
<dbReference type="PROSITE" id="PS50113">
    <property type="entry name" value="PAC"/>
    <property type="match status" value="2"/>
</dbReference>
<dbReference type="SUPFAM" id="SSF141868">
    <property type="entry name" value="EAL domain-like"/>
    <property type="match status" value="1"/>
</dbReference>
<evidence type="ECO:0000256" key="2">
    <source>
        <dbReference type="ARBA" id="ARBA00012282"/>
    </source>
</evidence>
<dbReference type="PATRIC" id="fig|267850.7.peg.185"/>
<comment type="cofactor">
    <cofactor evidence="1">
        <name>Mg(2+)</name>
        <dbReference type="ChEBI" id="CHEBI:18420"/>
    </cofactor>
</comment>
<dbReference type="InterPro" id="IPR035965">
    <property type="entry name" value="PAS-like_dom_sf"/>
</dbReference>
<feature type="domain" description="EAL" evidence="8">
    <location>
        <begin position="810"/>
        <end position="1063"/>
    </location>
</feature>
<dbReference type="OrthoDB" id="6168558at2"/>
<dbReference type="InterPro" id="IPR029787">
    <property type="entry name" value="Nucleotide_cyclase"/>
</dbReference>
<name>A0A063YAG1_9GAMM</name>
<dbReference type="InterPro" id="IPR001610">
    <property type="entry name" value="PAC"/>
</dbReference>
<evidence type="ECO:0000313" key="10">
    <source>
        <dbReference type="EMBL" id="KDE41307.1"/>
    </source>
</evidence>
<dbReference type="SMART" id="SM00267">
    <property type="entry name" value="GGDEF"/>
    <property type="match status" value="1"/>
</dbReference>
<dbReference type="Gene3D" id="3.30.450.20">
    <property type="entry name" value="PAS domain"/>
    <property type="match status" value="3"/>
</dbReference>
<dbReference type="Gene3D" id="3.30.70.270">
    <property type="match status" value="1"/>
</dbReference>
<comment type="catalytic activity">
    <reaction evidence="4">
        <text>3',3'-c-di-GMP + H2O = 5'-phosphoguanylyl(3'-&gt;5')guanosine + H(+)</text>
        <dbReference type="Rhea" id="RHEA:24902"/>
        <dbReference type="ChEBI" id="CHEBI:15377"/>
        <dbReference type="ChEBI" id="CHEBI:15378"/>
        <dbReference type="ChEBI" id="CHEBI:58754"/>
        <dbReference type="ChEBI" id="CHEBI:58805"/>
        <dbReference type="EC" id="3.1.4.52"/>
    </reaction>
    <physiologicalReaction direction="left-to-right" evidence="4">
        <dbReference type="Rhea" id="RHEA:24903"/>
    </physiologicalReaction>
</comment>
<feature type="domain" description="GGDEF" evidence="9">
    <location>
        <begin position="668"/>
        <end position="801"/>
    </location>
</feature>
<dbReference type="GO" id="GO:0071732">
    <property type="term" value="P:cellular response to nitric oxide"/>
    <property type="evidence" value="ECO:0007669"/>
    <property type="project" value="UniProtKB-ARBA"/>
</dbReference>
<dbReference type="Pfam" id="PF00563">
    <property type="entry name" value="EAL"/>
    <property type="match status" value="1"/>
</dbReference>
<feature type="domain" description="PAC" evidence="7">
    <location>
        <begin position="584"/>
        <end position="636"/>
    </location>
</feature>
<dbReference type="Pfam" id="PF19443">
    <property type="entry name" value="DAHL"/>
    <property type="match status" value="1"/>
</dbReference>
<dbReference type="NCBIfam" id="TIGR00229">
    <property type="entry name" value="sensory_box"/>
    <property type="match status" value="2"/>
</dbReference>
<dbReference type="InterPro" id="IPR000160">
    <property type="entry name" value="GGDEF_dom"/>
</dbReference>
<comment type="caution">
    <text evidence="10">The sequence shown here is derived from an EMBL/GenBank/DDBJ whole genome shotgun (WGS) entry which is preliminary data.</text>
</comment>
<dbReference type="FunFam" id="3.20.20.450:FF:000001">
    <property type="entry name" value="Cyclic di-GMP phosphodiesterase yahA"/>
    <property type="match status" value="1"/>
</dbReference>
<evidence type="ECO:0000259" key="7">
    <source>
        <dbReference type="PROSITE" id="PS50113"/>
    </source>
</evidence>
<feature type="domain" description="PAS" evidence="6">
    <location>
        <begin position="389"/>
        <end position="435"/>
    </location>
</feature>
<dbReference type="GO" id="GO:0071111">
    <property type="term" value="F:cyclic-guanylate-specific phosphodiesterase activity"/>
    <property type="evidence" value="ECO:0007669"/>
    <property type="project" value="UniProtKB-EC"/>
</dbReference>
<dbReference type="InterPro" id="IPR052155">
    <property type="entry name" value="Biofilm_reg_signaling"/>
</dbReference>
<dbReference type="EMBL" id="JMSZ01000006">
    <property type="protein sequence ID" value="KDE41307.1"/>
    <property type="molecule type" value="Genomic_DNA"/>
</dbReference>
<dbReference type="InterPro" id="IPR001633">
    <property type="entry name" value="EAL_dom"/>
</dbReference>
<dbReference type="AlphaFoldDB" id="A0A063YAG1"/>
<dbReference type="RefSeq" id="WP_036542720.1">
    <property type="nucleotide sequence ID" value="NZ_JMSZ01000006.1"/>
</dbReference>
<evidence type="ECO:0000256" key="4">
    <source>
        <dbReference type="ARBA" id="ARBA00051114"/>
    </source>
</evidence>
<feature type="domain" description="PAS" evidence="6">
    <location>
        <begin position="511"/>
        <end position="557"/>
    </location>
</feature>
<dbReference type="NCBIfam" id="TIGR00254">
    <property type="entry name" value="GGDEF"/>
    <property type="match status" value="1"/>
</dbReference>
<keyword evidence="5" id="KW-0472">Membrane</keyword>
<dbReference type="Pfam" id="PF00990">
    <property type="entry name" value="GGDEF"/>
    <property type="match status" value="1"/>
</dbReference>
<dbReference type="PANTHER" id="PTHR44757">
    <property type="entry name" value="DIGUANYLATE CYCLASE DGCP"/>
    <property type="match status" value="1"/>
</dbReference>
<dbReference type="Proteomes" id="UP000027318">
    <property type="component" value="Unassembled WGS sequence"/>
</dbReference>
<proteinExistence type="predicted"/>
<feature type="domain" description="PAC" evidence="7">
    <location>
        <begin position="460"/>
        <end position="514"/>
    </location>
</feature>
<dbReference type="InterPro" id="IPR000014">
    <property type="entry name" value="PAS"/>
</dbReference>
<dbReference type="SUPFAM" id="SSF55073">
    <property type="entry name" value="Nucleotide cyclase"/>
    <property type="match status" value="1"/>
</dbReference>
<dbReference type="PANTHER" id="PTHR44757:SF2">
    <property type="entry name" value="BIOFILM ARCHITECTURE MAINTENANCE PROTEIN MBAA"/>
    <property type="match status" value="1"/>
</dbReference>
<dbReference type="PROSITE" id="PS50112">
    <property type="entry name" value="PAS"/>
    <property type="match status" value="2"/>
</dbReference>
<keyword evidence="5" id="KW-1133">Transmembrane helix</keyword>
<dbReference type="FunFam" id="3.30.70.270:FF:000001">
    <property type="entry name" value="Diguanylate cyclase domain protein"/>
    <property type="match status" value="1"/>
</dbReference>
<dbReference type="SMART" id="SM00052">
    <property type="entry name" value="EAL"/>
    <property type="match status" value="1"/>
</dbReference>
<evidence type="ECO:0000256" key="3">
    <source>
        <dbReference type="ARBA" id="ARBA00022636"/>
    </source>
</evidence>
<dbReference type="InterPro" id="IPR000700">
    <property type="entry name" value="PAS-assoc_C"/>
</dbReference>
<dbReference type="InterPro" id="IPR045812">
    <property type="entry name" value="DAHL"/>
</dbReference>
<dbReference type="CDD" id="cd01948">
    <property type="entry name" value="EAL"/>
    <property type="match status" value="1"/>
</dbReference>